<organism evidence="1 2">
    <name type="scientific">Rattus norvegicus</name>
    <name type="common">Rat</name>
    <dbReference type="NCBI Taxonomy" id="10116"/>
    <lineage>
        <taxon>Eukaryota</taxon>
        <taxon>Metazoa</taxon>
        <taxon>Chordata</taxon>
        <taxon>Craniata</taxon>
        <taxon>Vertebrata</taxon>
        <taxon>Euteleostomi</taxon>
        <taxon>Mammalia</taxon>
        <taxon>Eutheria</taxon>
        <taxon>Euarchontoglires</taxon>
        <taxon>Glires</taxon>
        <taxon>Rodentia</taxon>
        <taxon>Myomorpha</taxon>
        <taxon>Muroidea</taxon>
        <taxon>Muridae</taxon>
        <taxon>Murinae</taxon>
        <taxon>Rattus</taxon>
    </lineage>
</organism>
<evidence type="ECO:0000313" key="2">
    <source>
        <dbReference type="Proteomes" id="UP000234681"/>
    </source>
</evidence>
<gene>
    <name evidence="1" type="ORF">rCG_57131</name>
</gene>
<name>A6JD54_RAT</name>
<dbReference type="AlphaFoldDB" id="A6JD54"/>
<proteinExistence type="predicted"/>
<dbReference type="EMBL" id="CH473981">
    <property type="protein sequence ID" value="EDL89976.1"/>
    <property type="molecule type" value="Genomic_DNA"/>
</dbReference>
<dbReference type="Proteomes" id="UP000234681">
    <property type="component" value="Chromosome 14"/>
</dbReference>
<accession>A6JD54</accession>
<evidence type="ECO:0000313" key="1">
    <source>
        <dbReference type="EMBL" id="EDL89976.1"/>
    </source>
</evidence>
<reference evidence="2" key="1">
    <citation type="submission" date="2005-09" db="EMBL/GenBank/DDBJ databases">
        <authorList>
            <person name="Mural R.J."/>
            <person name="Li P.W."/>
            <person name="Adams M.D."/>
            <person name="Amanatides P.G."/>
            <person name="Baden-Tillson H."/>
            <person name="Barnstead M."/>
            <person name="Chin S.H."/>
            <person name="Dew I."/>
            <person name="Evans C.A."/>
            <person name="Ferriera S."/>
            <person name="Flanigan M."/>
            <person name="Fosler C."/>
            <person name="Glodek A."/>
            <person name="Gu Z."/>
            <person name="Holt R.A."/>
            <person name="Jennings D."/>
            <person name="Kraft C.L."/>
            <person name="Lu F."/>
            <person name="Nguyen T."/>
            <person name="Nusskern D.R."/>
            <person name="Pfannkoch C.M."/>
            <person name="Sitter C."/>
            <person name="Sutton G.G."/>
            <person name="Venter J.C."/>
            <person name="Wang Z."/>
            <person name="Woodage T."/>
            <person name="Zheng X.H."/>
            <person name="Zhong F."/>
        </authorList>
    </citation>
    <scope>NUCLEOTIDE SEQUENCE [LARGE SCALE GENOMIC DNA]</scope>
    <source>
        <strain>BN</strain>
        <strain evidence="2">Sprague-Dawley</strain>
    </source>
</reference>
<sequence>MSEHFNNILKLGFPQCLKKKKEIIYLLTLLDSAAQLSDQCFC</sequence>
<protein>
    <submittedName>
        <fullName evidence="1">RCG57131</fullName>
    </submittedName>
</protein>